<evidence type="ECO:0000256" key="1">
    <source>
        <dbReference type="ARBA" id="ARBA00009106"/>
    </source>
</evidence>
<dbReference type="InterPro" id="IPR004977">
    <property type="entry name" value="Ribosomal_eS25"/>
</dbReference>
<evidence type="ECO:0000256" key="4">
    <source>
        <dbReference type="SAM" id="Coils"/>
    </source>
</evidence>
<dbReference type="Pfam" id="PF03297">
    <property type="entry name" value="Ribosomal_S25"/>
    <property type="match status" value="1"/>
</dbReference>
<evidence type="ECO:0000256" key="3">
    <source>
        <dbReference type="ARBA" id="ARBA00023274"/>
    </source>
</evidence>
<protein>
    <recommendedName>
        <fullName evidence="8">40S ribosomal protein S25</fullName>
    </recommendedName>
</protein>
<keyword evidence="4" id="KW-0175">Coiled coil</keyword>
<reference evidence="6 7" key="1">
    <citation type="journal article" date="2019" name="G3 (Bethesda)">
        <title>Sequencing of a Wild Apple (Malus baccata) Genome Unravels the Differences Between Cultivated and Wild Apple Species Regarding Disease Resistance and Cold Tolerance.</title>
        <authorList>
            <person name="Chen X."/>
        </authorList>
    </citation>
    <scope>NUCLEOTIDE SEQUENCE [LARGE SCALE GENOMIC DNA]</scope>
    <source>
        <strain evidence="7">cv. Shandingzi</strain>
        <tissue evidence="6">Leaves</tissue>
    </source>
</reference>
<feature type="coiled-coil region" evidence="4">
    <location>
        <begin position="125"/>
        <end position="173"/>
    </location>
</feature>
<organism evidence="6 7">
    <name type="scientific">Malus baccata</name>
    <name type="common">Siberian crab apple</name>
    <name type="synonym">Pyrus baccata</name>
    <dbReference type="NCBI Taxonomy" id="106549"/>
    <lineage>
        <taxon>Eukaryota</taxon>
        <taxon>Viridiplantae</taxon>
        <taxon>Streptophyta</taxon>
        <taxon>Embryophyta</taxon>
        <taxon>Tracheophyta</taxon>
        <taxon>Spermatophyta</taxon>
        <taxon>Magnoliopsida</taxon>
        <taxon>eudicotyledons</taxon>
        <taxon>Gunneridae</taxon>
        <taxon>Pentapetalae</taxon>
        <taxon>rosids</taxon>
        <taxon>fabids</taxon>
        <taxon>Rosales</taxon>
        <taxon>Rosaceae</taxon>
        <taxon>Amygdaloideae</taxon>
        <taxon>Maleae</taxon>
        <taxon>Malus</taxon>
    </lineage>
</organism>
<accession>A0A540N013</accession>
<feature type="compositionally biased region" description="Basic and acidic residues" evidence="5">
    <location>
        <begin position="94"/>
        <end position="106"/>
    </location>
</feature>
<dbReference type="Gene3D" id="2.60.40.10">
    <property type="entry name" value="Immunoglobulins"/>
    <property type="match status" value="1"/>
</dbReference>
<sequence length="398" mass="44755">MESINMEIGTVRCCLDKQVLCLSRKSSRNLDWRNICPLPHSVTTWKLKLGYQRLIGSEVSTGKHPLNHIFWRIHSIPTGFEESSSVHAEIYSGNDEHATEDSREEPLPQPLRSNELKSLLADSERTKLVKKLSEANQQNRFLKRQLHIKEDALVNFKSELAVLELEIQALVKLAEENTKSVIPEGTRKINGKYIQSHLLSHLEAVHEKLKEQIKDVGAAQSKEVPLFWCGMAESVQVMGTFDGWSQGEDLSPEYTGSFTTFSTTLMLRPGNRCNPNSPLSSLFPSLQSNPMAPKKDKAPPPSSKPAKSGGGKQKKKKWSKGKQKEKVNNMVLFDQGTYDKLLTEAPKYKLITPSILSDRLRINGSLARRAIRELMARGLIRMVSAHASQQIYTRATNT</sequence>
<evidence type="ECO:0000313" key="7">
    <source>
        <dbReference type="Proteomes" id="UP000315295"/>
    </source>
</evidence>
<name>A0A540N013_MALBA</name>
<dbReference type="InterPro" id="IPR013783">
    <property type="entry name" value="Ig-like_fold"/>
</dbReference>
<feature type="compositionally biased region" description="Low complexity" evidence="5">
    <location>
        <begin position="276"/>
        <end position="290"/>
    </location>
</feature>
<keyword evidence="3" id="KW-0687">Ribonucleoprotein</keyword>
<comment type="caution">
    <text evidence="6">The sequence shown here is derived from an EMBL/GenBank/DDBJ whole genome shotgun (WGS) entry which is preliminary data.</text>
</comment>
<feature type="compositionally biased region" description="Basic residues" evidence="5">
    <location>
        <begin position="312"/>
        <end position="321"/>
    </location>
</feature>
<comment type="similarity">
    <text evidence="1">Belongs to the eukaryotic ribosomal protein eS25 family.</text>
</comment>
<dbReference type="GO" id="GO:1990904">
    <property type="term" value="C:ribonucleoprotein complex"/>
    <property type="evidence" value="ECO:0007669"/>
    <property type="project" value="UniProtKB-KW"/>
</dbReference>
<dbReference type="EMBL" id="VIEB01000141">
    <property type="protein sequence ID" value="TQE04382.1"/>
    <property type="molecule type" value="Genomic_DNA"/>
</dbReference>
<evidence type="ECO:0008006" key="8">
    <source>
        <dbReference type="Google" id="ProtNLM"/>
    </source>
</evidence>
<dbReference type="Proteomes" id="UP000315295">
    <property type="component" value="Unassembled WGS sequence"/>
</dbReference>
<feature type="region of interest" description="Disordered" evidence="5">
    <location>
        <begin position="93"/>
        <end position="113"/>
    </location>
</feature>
<dbReference type="PANTHER" id="PTHR47342:SF1">
    <property type="entry name" value="PROTEIN PTST, CHLOROPLASTIC"/>
    <property type="match status" value="1"/>
</dbReference>
<gene>
    <name evidence="6" type="ORF">C1H46_010001</name>
</gene>
<dbReference type="Gene3D" id="3.30.63.20">
    <property type="match status" value="1"/>
</dbReference>
<dbReference type="GO" id="GO:0005840">
    <property type="term" value="C:ribosome"/>
    <property type="evidence" value="ECO:0007669"/>
    <property type="project" value="UniProtKB-KW"/>
</dbReference>
<evidence type="ECO:0000256" key="2">
    <source>
        <dbReference type="ARBA" id="ARBA00022980"/>
    </source>
</evidence>
<keyword evidence="2" id="KW-0689">Ribosomal protein</keyword>
<dbReference type="FunFam" id="3.30.63.20:FF:000001">
    <property type="entry name" value="40S ribosomal protein S25"/>
    <property type="match status" value="1"/>
</dbReference>
<evidence type="ECO:0000256" key="5">
    <source>
        <dbReference type="SAM" id="MobiDB-lite"/>
    </source>
</evidence>
<dbReference type="AlphaFoldDB" id="A0A540N013"/>
<proteinExistence type="inferred from homology"/>
<dbReference type="STRING" id="106549.A0A540N013"/>
<dbReference type="PANTHER" id="PTHR47342">
    <property type="entry name" value="PROTEIN PTST, CHLOROPLASTIC"/>
    <property type="match status" value="1"/>
</dbReference>
<evidence type="ECO:0000313" key="6">
    <source>
        <dbReference type="EMBL" id="TQE04382.1"/>
    </source>
</evidence>
<feature type="region of interest" description="Disordered" evidence="5">
    <location>
        <begin position="276"/>
        <end position="324"/>
    </location>
</feature>
<keyword evidence="7" id="KW-1185">Reference proteome</keyword>